<keyword evidence="12" id="KW-1185">Reference proteome</keyword>
<dbReference type="InterPro" id="IPR002376">
    <property type="entry name" value="Formyl_transf_N"/>
</dbReference>
<keyword evidence="5 8" id="KW-0808">Transferase</keyword>
<dbReference type="NCBIfam" id="TIGR00460">
    <property type="entry name" value="fmt"/>
    <property type="match status" value="1"/>
</dbReference>
<feature type="domain" description="Formyl transferase C-terminal" evidence="10">
    <location>
        <begin position="203"/>
        <end position="299"/>
    </location>
</feature>
<dbReference type="HAMAP" id="MF_00182">
    <property type="entry name" value="Formyl_trans"/>
    <property type="match status" value="1"/>
</dbReference>
<dbReference type="InterPro" id="IPR005793">
    <property type="entry name" value="Formyl_trans_C"/>
</dbReference>
<dbReference type="CDD" id="cd08646">
    <property type="entry name" value="FMT_core_Met-tRNA-FMT_N"/>
    <property type="match status" value="1"/>
</dbReference>
<dbReference type="Gene3D" id="3.40.50.170">
    <property type="entry name" value="Formyl transferase, N-terminal domain"/>
    <property type="match status" value="1"/>
</dbReference>
<dbReference type="CDD" id="cd08704">
    <property type="entry name" value="Met_tRNA_FMT_C"/>
    <property type="match status" value="1"/>
</dbReference>
<evidence type="ECO:0000256" key="4">
    <source>
        <dbReference type="ARBA" id="ARBA00016014"/>
    </source>
</evidence>
<dbReference type="RefSeq" id="WP_280998442.1">
    <property type="nucleotide sequence ID" value="NZ_CP069362.1"/>
</dbReference>
<dbReference type="Pfam" id="PF00551">
    <property type="entry name" value="Formyl_trans_N"/>
    <property type="match status" value="1"/>
</dbReference>
<evidence type="ECO:0000256" key="6">
    <source>
        <dbReference type="ARBA" id="ARBA00022917"/>
    </source>
</evidence>
<evidence type="ECO:0000259" key="10">
    <source>
        <dbReference type="Pfam" id="PF02911"/>
    </source>
</evidence>
<dbReference type="EC" id="2.1.2.9" evidence="3 8"/>
<feature type="binding site" evidence="8">
    <location>
        <begin position="109"/>
        <end position="112"/>
    </location>
    <ligand>
        <name>(6S)-5,6,7,8-tetrahydrofolate</name>
        <dbReference type="ChEBI" id="CHEBI:57453"/>
    </ligand>
</feature>
<evidence type="ECO:0000259" key="9">
    <source>
        <dbReference type="Pfam" id="PF00551"/>
    </source>
</evidence>
<proteinExistence type="inferred from homology"/>
<dbReference type="Gene3D" id="3.10.25.10">
    <property type="entry name" value="Formyl transferase, C-terminal domain"/>
    <property type="match status" value="1"/>
</dbReference>
<dbReference type="PANTHER" id="PTHR11138:SF5">
    <property type="entry name" value="METHIONYL-TRNA FORMYLTRANSFERASE, MITOCHONDRIAL"/>
    <property type="match status" value="1"/>
</dbReference>
<evidence type="ECO:0000313" key="11">
    <source>
        <dbReference type="EMBL" id="WGS64633.1"/>
    </source>
</evidence>
<dbReference type="Proteomes" id="UP001232493">
    <property type="component" value="Chromosome"/>
</dbReference>
<dbReference type="InterPro" id="IPR041711">
    <property type="entry name" value="Met-tRNA-FMT_N"/>
</dbReference>
<dbReference type="InterPro" id="IPR044135">
    <property type="entry name" value="Met-tRNA-FMT_C"/>
</dbReference>
<protein>
    <recommendedName>
        <fullName evidence="4 8">Methionyl-tRNA formyltransferase</fullName>
        <ecNumber evidence="3 8">2.1.2.9</ecNumber>
    </recommendedName>
</protein>
<comment type="catalytic activity">
    <reaction evidence="7 8">
        <text>L-methionyl-tRNA(fMet) + (6R)-10-formyltetrahydrofolate = N-formyl-L-methionyl-tRNA(fMet) + (6S)-5,6,7,8-tetrahydrofolate + H(+)</text>
        <dbReference type="Rhea" id="RHEA:24380"/>
        <dbReference type="Rhea" id="RHEA-COMP:9952"/>
        <dbReference type="Rhea" id="RHEA-COMP:9953"/>
        <dbReference type="ChEBI" id="CHEBI:15378"/>
        <dbReference type="ChEBI" id="CHEBI:57453"/>
        <dbReference type="ChEBI" id="CHEBI:78530"/>
        <dbReference type="ChEBI" id="CHEBI:78844"/>
        <dbReference type="ChEBI" id="CHEBI:195366"/>
        <dbReference type="EC" id="2.1.2.9"/>
    </reaction>
</comment>
<dbReference type="InterPro" id="IPR005794">
    <property type="entry name" value="Fmt"/>
</dbReference>
<dbReference type="InterPro" id="IPR011034">
    <property type="entry name" value="Formyl_transferase-like_C_sf"/>
</dbReference>
<evidence type="ECO:0000256" key="2">
    <source>
        <dbReference type="ARBA" id="ARBA00010699"/>
    </source>
</evidence>
<evidence type="ECO:0000256" key="3">
    <source>
        <dbReference type="ARBA" id="ARBA00012261"/>
    </source>
</evidence>
<organism evidence="11 12">
    <name type="scientific">Marinitoga aeolica</name>
    <dbReference type="NCBI Taxonomy" id="2809031"/>
    <lineage>
        <taxon>Bacteria</taxon>
        <taxon>Thermotogati</taxon>
        <taxon>Thermotogota</taxon>
        <taxon>Thermotogae</taxon>
        <taxon>Petrotogales</taxon>
        <taxon>Petrotogaceae</taxon>
        <taxon>Marinitoga</taxon>
    </lineage>
</organism>
<feature type="domain" description="Formyl transferase N-terminal" evidence="9">
    <location>
        <begin position="1"/>
        <end position="179"/>
    </location>
</feature>
<dbReference type="GO" id="GO:0004479">
    <property type="term" value="F:methionyl-tRNA formyltransferase activity"/>
    <property type="evidence" value="ECO:0007669"/>
    <property type="project" value="UniProtKB-EC"/>
</dbReference>
<sequence length="314" mass="35063">MKIVFMGTPDFAAIHLRKLIEKGFNIVGAFSQPDKPKGRGKKVLPTPVKIVASEHNIPIFQPKSVNLKSGFETLESLNPDIIITVAYGKILKAKVINLPKYGCWNVHASLLPKYRGAAPIQRAIENGETKTGISIFKIVEELDAGPIAYVKETPIYLEDNFESLYNRLAEIGSESLVEFLSNFEKYTEKLIYQNDNEATYAAKISIEDTYINWYDTNEKVFNKIRAYDPIPGAKSEINGQIVKLFHASLDSMHNDFPGKILKIDKDGAVIATGNGTVKIKKIQFPGKKAINIFDAYNGRKINVGDILKNIKRGE</sequence>
<evidence type="ECO:0000256" key="5">
    <source>
        <dbReference type="ARBA" id="ARBA00022679"/>
    </source>
</evidence>
<dbReference type="Pfam" id="PF02911">
    <property type="entry name" value="Formyl_trans_C"/>
    <property type="match status" value="1"/>
</dbReference>
<name>A0ABY8PPS5_9BACT</name>
<evidence type="ECO:0000256" key="7">
    <source>
        <dbReference type="ARBA" id="ARBA00048558"/>
    </source>
</evidence>
<gene>
    <name evidence="8" type="primary">fmt</name>
    <name evidence="11" type="ORF">JRV97_09700</name>
</gene>
<dbReference type="SUPFAM" id="SSF53328">
    <property type="entry name" value="Formyltransferase"/>
    <property type="match status" value="1"/>
</dbReference>
<accession>A0ABY8PPS5</accession>
<keyword evidence="6 8" id="KW-0648">Protein biosynthesis</keyword>
<dbReference type="InterPro" id="IPR037022">
    <property type="entry name" value="Formyl_trans_C_sf"/>
</dbReference>
<evidence type="ECO:0000256" key="8">
    <source>
        <dbReference type="HAMAP-Rule" id="MF_00182"/>
    </source>
</evidence>
<comment type="similarity">
    <text evidence="2 8">Belongs to the Fmt family.</text>
</comment>
<reference evidence="11 12" key="1">
    <citation type="submission" date="2021-02" db="EMBL/GenBank/DDBJ databases">
        <title>Characterization of Marinitoga sp. nov. str. BP5-C20A.</title>
        <authorList>
            <person name="Erauso G."/>
            <person name="Postec A."/>
        </authorList>
    </citation>
    <scope>NUCLEOTIDE SEQUENCE [LARGE SCALE GENOMIC DNA]</scope>
    <source>
        <strain evidence="11 12">BP5-C20A</strain>
    </source>
</reference>
<comment type="function">
    <text evidence="1 8">Attaches a formyl group to the free amino group of methionyl-tRNA(fMet). The formyl group appears to play a dual role in the initiator identity of N-formylmethionyl-tRNA by promoting its recognition by IF2 and preventing the misappropriation of this tRNA by the elongation apparatus.</text>
</comment>
<dbReference type="InterPro" id="IPR036477">
    <property type="entry name" value="Formyl_transf_N_sf"/>
</dbReference>
<evidence type="ECO:0000313" key="12">
    <source>
        <dbReference type="Proteomes" id="UP001232493"/>
    </source>
</evidence>
<dbReference type="PANTHER" id="PTHR11138">
    <property type="entry name" value="METHIONYL-TRNA FORMYLTRANSFERASE"/>
    <property type="match status" value="1"/>
</dbReference>
<evidence type="ECO:0000256" key="1">
    <source>
        <dbReference type="ARBA" id="ARBA00002606"/>
    </source>
</evidence>
<dbReference type="EMBL" id="CP069362">
    <property type="protein sequence ID" value="WGS64633.1"/>
    <property type="molecule type" value="Genomic_DNA"/>
</dbReference>
<dbReference type="SUPFAM" id="SSF50486">
    <property type="entry name" value="FMT C-terminal domain-like"/>
    <property type="match status" value="1"/>
</dbReference>